<keyword evidence="6 10" id="KW-0808">Transferase</keyword>
<dbReference type="SUPFAM" id="SSF75217">
    <property type="entry name" value="alpha/beta knot"/>
    <property type="match status" value="1"/>
</dbReference>
<dbReference type="Proteomes" id="UP000276223">
    <property type="component" value="Unassembled WGS sequence"/>
</dbReference>
<feature type="domain" description="Ribosomal RNA small subunit methyltransferase E methyltransferase" evidence="11">
    <location>
        <begin position="77"/>
        <end position="245"/>
    </location>
</feature>
<dbReference type="Pfam" id="PF20260">
    <property type="entry name" value="PUA_4"/>
    <property type="match status" value="1"/>
</dbReference>
<sequence length="255" mass="29330">MTRRWFFYESLEAPGVTVCLNPEVSHHVWRVLRHRPHDAVELCDGQGRKARAIIREYRQGRVVLEIMQVWQEPREAINTVLLIPWARSDRMDLVVRQAVELGVGELWFFASERSQYSVHGTQKEKRLKRYHKIALEALCQCGGAWLPIVCSEDSLEDVWVRLEERPPNAVNEIRLLACEAEPRENLLALHDRYPLAHRIVAAVGPEGGWTDGERQAFQARGFIPVSLGKHVLRFETACTAVLAAVEVLWKQAFHK</sequence>
<comment type="subcellular location">
    <subcellularLocation>
        <location evidence="1 10">Cytoplasm</location>
    </subcellularLocation>
</comment>
<evidence type="ECO:0000256" key="4">
    <source>
        <dbReference type="ARBA" id="ARBA00022552"/>
    </source>
</evidence>
<dbReference type="InterPro" id="IPR046887">
    <property type="entry name" value="RsmE_PUA-like"/>
</dbReference>
<dbReference type="PANTHER" id="PTHR30027">
    <property type="entry name" value="RIBOSOMAL RNA SMALL SUBUNIT METHYLTRANSFERASE E"/>
    <property type="match status" value="1"/>
</dbReference>
<dbReference type="GO" id="GO:0070475">
    <property type="term" value="P:rRNA base methylation"/>
    <property type="evidence" value="ECO:0007669"/>
    <property type="project" value="TreeGrafter"/>
</dbReference>
<keyword evidence="14" id="KW-1185">Reference proteome</keyword>
<comment type="caution">
    <text evidence="13">The sequence shown here is derived from an EMBL/GenBank/DDBJ whole genome shotgun (WGS) entry which is preliminary data.</text>
</comment>
<evidence type="ECO:0000256" key="9">
    <source>
        <dbReference type="ARBA" id="ARBA00047944"/>
    </source>
</evidence>
<dbReference type="InterPro" id="IPR029026">
    <property type="entry name" value="tRNA_m1G_MTases_N"/>
</dbReference>
<dbReference type="InterPro" id="IPR029028">
    <property type="entry name" value="Alpha/beta_knot_MTases"/>
</dbReference>
<comment type="function">
    <text evidence="8 10">Specifically methylates the N3 position of the uracil ring of uridine 1498 (m3U1498) in 16S rRNA. Acts on the fully assembled 30S ribosomal subunit.</text>
</comment>
<evidence type="ECO:0000256" key="3">
    <source>
        <dbReference type="ARBA" id="ARBA00022490"/>
    </source>
</evidence>
<dbReference type="AlphaFoldDB" id="A0A3N1UVQ6"/>
<dbReference type="InterPro" id="IPR006700">
    <property type="entry name" value="RsmE"/>
</dbReference>
<evidence type="ECO:0000259" key="12">
    <source>
        <dbReference type="Pfam" id="PF20260"/>
    </source>
</evidence>
<evidence type="ECO:0000256" key="5">
    <source>
        <dbReference type="ARBA" id="ARBA00022603"/>
    </source>
</evidence>
<accession>A0A3N1UVQ6</accession>
<dbReference type="GO" id="GO:0005737">
    <property type="term" value="C:cytoplasm"/>
    <property type="evidence" value="ECO:0007669"/>
    <property type="project" value="UniProtKB-SubCell"/>
</dbReference>
<dbReference type="RefSeq" id="WP_123289997.1">
    <property type="nucleotide sequence ID" value="NZ_RJVA01000011.1"/>
</dbReference>
<dbReference type="GO" id="GO:0070042">
    <property type="term" value="F:rRNA (uridine-N3-)-methyltransferase activity"/>
    <property type="evidence" value="ECO:0007669"/>
    <property type="project" value="TreeGrafter"/>
</dbReference>
<dbReference type="SUPFAM" id="SSF88697">
    <property type="entry name" value="PUA domain-like"/>
    <property type="match status" value="1"/>
</dbReference>
<proteinExistence type="inferred from homology"/>
<evidence type="ECO:0000256" key="2">
    <source>
        <dbReference type="ARBA" id="ARBA00005528"/>
    </source>
</evidence>
<dbReference type="InterPro" id="IPR015947">
    <property type="entry name" value="PUA-like_sf"/>
</dbReference>
<reference evidence="13 14" key="1">
    <citation type="submission" date="2018-11" db="EMBL/GenBank/DDBJ databases">
        <title>Genomic Encyclopedia of Type Strains, Phase IV (KMG-IV): sequencing the most valuable type-strain genomes for metagenomic binning, comparative biology and taxonomic classification.</title>
        <authorList>
            <person name="Goeker M."/>
        </authorList>
    </citation>
    <scope>NUCLEOTIDE SEQUENCE [LARGE SCALE GENOMIC DNA]</scope>
    <source>
        <strain evidence="13 14">DSM 22027</strain>
    </source>
</reference>
<keyword evidence="3 10" id="KW-0963">Cytoplasm</keyword>
<dbReference type="EC" id="2.1.1.193" evidence="10"/>
<name>A0A3N1UVQ6_9BACT</name>
<comment type="catalytic activity">
    <reaction evidence="9 10">
        <text>uridine(1498) in 16S rRNA + S-adenosyl-L-methionine = N(3)-methyluridine(1498) in 16S rRNA + S-adenosyl-L-homocysteine + H(+)</text>
        <dbReference type="Rhea" id="RHEA:42920"/>
        <dbReference type="Rhea" id="RHEA-COMP:10283"/>
        <dbReference type="Rhea" id="RHEA-COMP:10284"/>
        <dbReference type="ChEBI" id="CHEBI:15378"/>
        <dbReference type="ChEBI" id="CHEBI:57856"/>
        <dbReference type="ChEBI" id="CHEBI:59789"/>
        <dbReference type="ChEBI" id="CHEBI:65315"/>
        <dbReference type="ChEBI" id="CHEBI:74502"/>
        <dbReference type="EC" id="2.1.1.193"/>
    </reaction>
</comment>
<dbReference type="Pfam" id="PF04452">
    <property type="entry name" value="Methyltrans_RNA"/>
    <property type="match status" value="1"/>
</dbReference>
<dbReference type="PIRSF" id="PIRSF015601">
    <property type="entry name" value="MTase_slr0722"/>
    <property type="match status" value="1"/>
</dbReference>
<protein>
    <recommendedName>
        <fullName evidence="10">Ribosomal RNA small subunit methyltransferase E</fullName>
        <ecNumber evidence="10">2.1.1.193</ecNumber>
    </recommendedName>
</protein>
<dbReference type="NCBIfam" id="TIGR00046">
    <property type="entry name" value="RsmE family RNA methyltransferase"/>
    <property type="match status" value="1"/>
</dbReference>
<dbReference type="OrthoDB" id="9815641at2"/>
<gene>
    <name evidence="13" type="ORF">EDC27_1520</name>
</gene>
<evidence type="ECO:0000259" key="11">
    <source>
        <dbReference type="Pfam" id="PF04452"/>
    </source>
</evidence>
<organism evidence="13 14">
    <name type="scientific">Desulfosoma caldarium</name>
    <dbReference type="NCBI Taxonomy" id="610254"/>
    <lineage>
        <taxon>Bacteria</taxon>
        <taxon>Pseudomonadati</taxon>
        <taxon>Thermodesulfobacteriota</taxon>
        <taxon>Syntrophobacteria</taxon>
        <taxon>Syntrophobacterales</taxon>
        <taxon>Syntrophobacteraceae</taxon>
        <taxon>Desulfosoma</taxon>
    </lineage>
</organism>
<dbReference type="EMBL" id="RJVA01000011">
    <property type="protein sequence ID" value="ROQ93499.1"/>
    <property type="molecule type" value="Genomic_DNA"/>
</dbReference>
<evidence type="ECO:0000256" key="1">
    <source>
        <dbReference type="ARBA" id="ARBA00004496"/>
    </source>
</evidence>
<evidence type="ECO:0000256" key="10">
    <source>
        <dbReference type="PIRNR" id="PIRNR015601"/>
    </source>
</evidence>
<evidence type="ECO:0000256" key="6">
    <source>
        <dbReference type="ARBA" id="ARBA00022679"/>
    </source>
</evidence>
<evidence type="ECO:0000256" key="7">
    <source>
        <dbReference type="ARBA" id="ARBA00022691"/>
    </source>
</evidence>
<evidence type="ECO:0000313" key="14">
    <source>
        <dbReference type="Proteomes" id="UP000276223"/>
    </source>
</evidence>
<dbReference type="PANTHER" id="PTHR30027:SF3">
    <property type="entry name" value="16S RRNA (URACIL(1498)-N(3))-METHYLTRANSFERASE"/>
    <property type="match status" value="1"/>
</dbReference>
<keyword evidence="5 10" id="KW-0489">Methyltransferase</keyword>
<dbReference type="CDD" id="cd18084">
    <property type="entry name" value="RsmE-like"/>
    <property type="match status" value="1"/>
</dbReference>
<keyword evidence="4 10" id="KW-0698">rRNA processing</keyword>
<comment type="similarity">
    <text evidence="2 10">Belongs to the RNA methyltransferase RsmE family.</text>
</comment>
<feature type="domain" description="Ribosomal RNA small subunit methyltransferase E PUA-like" evidence="12">
    <location>
        <begin position="20"/>
        <end position="55"/>
    </location>
</feature>
<evidence type="ECO:0000256" key="8">
    <source>
        <dbReference type="ARBA" id="ARBA00025699"/>
    </source>
</evidence>
<keyword evidence="7 10" id="KW-0949">S-adenosyl-L-methionine</keyword>
<dbReference type="InterPro" id="IPR046886">
    <property type="entry name" value="RsmE_MTase_dom"/>
</dbReference>
<dbReference type="Gene3D" id="3.40.1280.10">
    <property type="match status" value="1"/>
</dbReference>
<evidence type="ECO:0000313" key="13">
    <source>
        <dbReference type="EMBL" id="ROQ93499.1"/>
    </source>
</evidence>